<protein>
    <submittedName>
        <fullName evidence="2">Uncharacterized protein</fullName>
    </submittedName>
</protein>
<sequence>MGTFFQHSLGFLPKAFVFIMALAIFSIILLSHWLFEWIRGLVELPWMKGENQKNRKEIIDSLRKK</sequence>
<keyword evidence="1" id="KW-1133">Transmembrane helix</keyword>
<comment type="caution">
    <text evidence="2">The sequence shown here is derived from an EMBL/GenBank/DDBJ whole genome shotgun (WGS) entry which is preliminary data.</text>
</comment>
<evidence type="ECO:0000313" key="2">
    <source>
        <dbReference type="EMBL" id="MDQ0168274.1"/>
    </source>
</evidence>
<keyword evidence="1" id="KW-0812">Transmembrane</keyword>
<keyword evidence="1" id="KW-0472">Membrane</keyword>
<reference evidence="2 3" key="1">
    <citation type="submission" date="2023-07" db="EMBL/GenBank/DDBJ databases">
        <title>Genomic Encyclopedia of Type Strains, Phase IV (KMG-IV): sequencing the most valuable type-strain genomes for metagenomic binning, comparative biology and taxonomic classification.</title>
        <authorList>
            <person name="Goeker M."/>
        </authorList>
    </citation>
    <scope>NUCLEOTIDE SEQUENCE [LARGE SCALE GENOMIC DNA]</scope>
    <source>
        <strain evidence="2 3">DSM 12751</strain>
    </source>
</reference>
<proteinExistence type="predicted"/>
<name>A0ABT9W5D0_9BACI</name>
<dbReference type="RefSeq" id="WP_307397885.1">
    <property type="nucleotide sequence ID" value="NZ_BAAADK010000004.1"/>
</dbReference>
<dbReference type="EMBL" id="JAUSTY010000026">
    <property type="protein sequence ID" value="MDQ0168274.1"/>
    <property type="molecule type" value="Genomic_DNA"/>
</dbReference>
<keyword evidence="3" id="KW-1185">Reference proteome</keyword>
<evidence type="ECO:0000313" key="3">
    <source>
        <dbReference type="Proteomes" id="UP001235840"/>
    </source>
</evidence>
<feature type="transmembrane region" description="Helical" evidence="1">
    <location>
        <begin position="15"/>
        <end position="35"/>
    </location>
</feature>
<evidence type="ECO:0000256" key="1">
    <source>
        <dbReference type="SAM" id="Phobius"/>
    </source>
</evidence>
<dbReference type="Proteomes" id="UP001235840">
    <property type="component" value="Unassembled WGS sequence"/>
</dbReference>
<accession>A0ABT9W5D0</accession>
<organism evidence="2 3">
    <name type="scientific">Caldalkalibacillus horti</name>
    <dbReference type="NCBI Taxonomy" id="77523"/>
    <lineage>
        <taxon>Bacteria</taxon>
        <taxon>Bacillati</taxon>
        <taxon>Bacillota</taxon>
        <taxon>Bacilli</taxon>
        <taxon>Bacillales</taxon>
        <taxon>Bacillaceae</taxon>
        <taxon>Caldalkalibacillus</taxon>
    </lineage>
</organism>
<gene>
    <name evidence="2" type="ORF">J2S11_004227</name>
</gene>